<feature type="non-terminal residue" evidence="1">
    <location>
        <position position="56"/>
    </location>
</feature>
<feature type="non-terminal residue" evidence="1">
    <location>
        <position position="1"/>
    </location>
</feature>
<dbReference type="HOGENOM" id="CLU_3038782_0_0_1"/>
<protein>
    <submittedName>
        <fullName evidence="1">Uncharacterized protein</fullName>
    </submittedName>
</protein>
<reference evidence="1" key="1">
    <citation type="submission" date="2012-07" db="EMBL/GenBank/DDBJ databases">
        <title>Genome variability drives Emilianias global distribution.</title>
        <authorList>
            <consortium name="DOE Joint Genome Institute"/>
            <person name="Read B."/>
            <person name="Kegel J."/>
            <person name="Klute M."/>
            <person name="Kuo A."/>
            <person name="Lefebvre S.C."/>
            <person name="Maumus F."/>
            <person name="Mayer C."/>
            <person name="Miller J."/>
            <person name="Allen A."/>
            <person name="Bidle K."/>
            <person name="Borodovsky M."/>
            <person name="Bowler C."/>
            <person name="Brownlee C."/>
            <person name="Claverie J.-M."/>
            <person name="Cock M."/>
            <person name="De Vargas C."/>
            <person name="Elias M."/>
            <person name="Frickenhaus S."/>
            <person name="Gladyshev V.N."/>
            <person name="Gonzalez K."/>
            <person name="Guda C."/>
            <person name="Hadaegh A."/>
            <person name="Herman E."/>
            <person name="Iglesias-Rodriguez D."/>
            <person name="Jones B."/>
            <person name="Lawson T."/>
            <person name="Leese F."/>
            <person name="Lin Y.-C."/>
            <person name="Lindquist E."/>
            <person name="Lobanov A."/>
            <person name="Lucas S."/>
            <person name="Malik S.-H.B."/>
            <person name="Marsh M.E."/>
            <person name="Mock T."/>
            <person name="Monier A."/>
            <person name="Moreau H."/>
            <person name="Mueller-Roeber B."/>
            <person name="Napier J."/>
            <person name="Ogata H."/>
            <person name="Parker M."/>
            <person name="Probert I."/>
            <person name="Quesneville H."/>
            <person name="Raines C."/>
            <person name="Rensing S."/>
            <person name="Riano-Pachon D.M."/>
            <person name="Richier S."/>
            <person name="Rokitta S."/>
            <person name="Salamov A."/>
            <person name="Sarno A.F."/>
            <person name="Schmutz J."/>
            <person name="Schroeder D."/>
            <person name="Shiraiwa Y."/>
            <person name="Soanes D.M."/>
            <person name="Valentin K."/>
            <person name="Van Der Giezen M."/>
            <person name="Van Der Peer Y."/>
            <person name="Vardi A."/>
            <person name="Verret F."/>
            <person name="Von Dassow P."/>
            <person name="Wheeler G."/>
            <person name="Williams B."/>
            <person name="Wilson W."/>
            <person name="Wolfe G."/>
            <person name="Wurch L.L."/>
            <person name="Young J."/>
            <person name="Dacks J.B."/>
            <person name="Delwiche C.F."/>
            <person name="Dyhrman S."/>
            <person name="Glockner G."/>
            <person name="John U."/>
            <person name="Richards T."/>
            <person name="Worden A.Z."/>
            <person name="Zhang X."/>
            <person name="Grigoriev I.V."/>
        </authorList>
    </citation>
    <scope>NUCLEOTIDE SEQUENCE</scope>
    <source>
        <strain evidence="1">CCMP1516</strain>
    </source>
</reference>
<organism evidence="1">
    <name type="scientific">Emiliania huxleyi</name>
    <name type="common">Coccolithophore</name>
    <name type="synonym">Pontosphaera huxleyi</name>
    <dbReference type="NCBI Taxonomy" id="2903"/>
    <lineage>
        <taxon>Eukaryota</taxon>
        <taxon>Haptista</taxon>
        <taxon>Haptophyta</taxon>
        <taxon>Prymnesiophyceae</taxon>
        <taxon>Isochrysidales</taxon>
        <taxon>Noelaerhabdaceae</taxon>
        <taxon>Emiliania</taxon>
    </lineage>
</organism>
<dbReference type="EMBL" id="KB864684">
    <property type="protein sequence ID" value="EOD30603.1"/>
    <property type="molecule type" value="Genomic_DNA"/>
</dbReference>
<name>R1D5F3_EMIHU</name>
<dbReference type="KEGG" id="ehx:EMIHUDRAFT_365317"/>
<sequence length="56" mass="6156">GFSLQIYGITDLRIDPPPSPSRGPAVRPIYESSWCRKLMPNVFPAEGVLVLSRASL</sequence>
<dbReference type="RefSeq" id="XP_005783032.1">
    <property type="nucleotide sequence ID" value="XM_005782975.1"/>
</dbReference>
<dbReference type="AlphaFoldDB" id="R1D5F3"/>
<accession>R1D5F3</accession>
<dbReference type="GeneID" id="17275876"/>
<evidence type="ECO:0000313" key="1">
    <source>
        <dbReference type="EMBL" id="EOD30603.1"/>
    </source>
</evidence>
<gene>
    <name evidence="1" type="ORF">EMIHUDRAFT_365317</name>
</gene>
<proteinExistence type="predicted"/>